<dbReference type="PROSITE" id="PS51257">
    <property type="entry name" value="PROKAR_LIPOPROTEIN"/>
    <property type="match status" value="1"/>
</dbReference>
<evidence type="ECO:0000313" key="1">
    <source>
        <dbReference type="EMBL" id="MPR33180.1"/>
    </source>
</evidence>
<dbReference type="Proteomes" id="UP000479293">
    <property type="component" value="Unassembled WGS sequence"/>
</dbReference>
<protein>
    <submittedName>
        <fullName evidence="1">Uncharacterized protein</fullName>
    </submittedName>
</protein>
<sequence>MYKKSTIMLLLAGALFTACQDKKEEICVAPIIEKNLLGTWQATFTSESGNSGPVSVTFREDGTMTGIGALYKSDFSPNSIWKGDAWEKDHIGIALTFRGASSATGPYSAFSKSSYPSPRPVSPQACHVKRI</sequence>
<gene>
    <name evidence="1" type="ORF">GBK04_07365</name>
</gene>
<evidence type="ECO:0000313" key="2">
    <source>
        <dbReference type="Proteomes" id="UP000479293"/>
    </source>
</evidence>
<proteinExistence type="predicted"/>
<dbReference type="EMBL" id="WHLY01000002">
    <property type="protein sequence ID" value="MPR33180.1"/>
    <property type="molecule type" value="Genomic_DNA"/>
</dbReference>
<accession>A0A7C9BDN3</accession>
<reference evidence="1 2" key="1">
    <citation type="submission" date="2019-10" db="EMBL/GenBank/DDBJ databases">
        <title>Draft Genome Sequence of Cytophagaceae sp. SJW1-29.</title>
        <authorList>
            <person name="Choi A."/>
        </authorList>
    </citation>
    <scope>NUCLEOTIDE SEQUENCE [LARGE SCALE GENOMIC DNA]</scope>
    <source>
        <strain evidence="1 2">SJW1-29</strain>
    </source>
</reference>
<dbReference type="RefSeq" id="WP_152758228.1">
    <property type="nucleotide sequence ID" value="NZ_WHLY01000002.1"/>
</dbReference>
<organism evidence="1 2">
    <name type="scientific">Salmonirosea aquatica</name>
    <dbReference type="NCBI Taxonomy" id="2654236"/>
    <lineage>
        <taxon>Bacteria</taxon>
        <taxon>Pseudomonadati</taxon>
        <taxon>Bacteroidota</taxon>
        <taxon>Cytophagia</taxon>
        <taxon>Cytophagales</taxon>
        <taxon>Spirosomataceae</taxon>
        <taxon>Salmonirosea</taxon>
    </lineage>
</organism>
<dbReference type="AlphaFoldDB" id="A0A7C9BDN3"/>
<keyword evidence="2" id="KW-1185">Reference proteome</keyword>
<name>A0A7C9BDN3_9BACT</name>
<comment type="caution">
    <text evidence="1">The sequence shown here is derived from an EMBL/GenBank/DDBJ whole genome shotgun (WGS) entry which is preliminary data.</text>
</comment>